<reference evidence="12" key="1">
    <citation type="submission" date="2021-05" db="EMBL/GenBank/DDBJ databases">
        <title>The genome of the haptophyte Pavlova lutheri (Diacronema luteri, Pavlovales) - a model for lipid biosynthesis in eukaryotic algae.</title>
        <authorList>
            <person name="Hulatt C.J."/>
            <person name="Posewitz M.C."/>
        </authorList>
    </citation>
    <scope>NUCLEOTIDE SEQUENCE</scope>
    <source>
        <strain evidence="12">NIVA-4/92</strain>
    </source>
</reference>
<dbReference type="PROSITE" id="PS50166">
    <property type="entry name" value="IMPORTIN_B_NT"/>
    <property type="match status" value="1"/>
</dbReference>
<dbReference type="SMART" id="SM00913">
    <property type="entry name" value="IBN_N"/>
    <property type="match status" value="1"/>
</dbReference>
<keyword evidence="5" id="KW-0677">Repeat</keyword>
<organism evidence="12 13">
    <name type="scientific">Diacronema lutheri</name>
    <name type="common">Unicellular marine alga</name>
    <name type="synonym">Monochrysis lutheri</name>
    <dbReference type="NCBI Taxonomy" id="2081491"/>
    <lineage>
        <taxon>Eukaryota</taxon>
        <taxon>Haptista</taxon>
        <taxon>Haptophyta</taxon>
        <taxon>Pavlovophyceae</taxon>
        <taxon>Pavlovales</taxon>
        <taxon>Pavlovaceae</taxon>
        <taxon>Diacronema</taxon>
    </lineage>
</organism>
<evidence type="ECO:0000256" key="1">
    <source>
        <dbReference type="ARBA" id="ARBA00004123"/>
    </source>
</evidence>
<dbReference type="GO" id="GO:0031267">
    <property type="term" value="F:small GTPase binding"/>
    <property type="evidence" value="ECO:0007669"/>
    <property type="project" value="InterPro"/>
</dbReference>
<dbReference type="GO" id="GO:0005737">
    <property type="term" value="C:cytoplasm"/>
    <property type="evidence" value="ECO:0007669"/>
    <property type="project" value="UniProtKB-SubCell"/>
</dbReference>
<comment type="similarity">
    <text evidence="8">Belongs to the importin beta family. Importin beta-2 subfamily.</text>
</comment>
<evidence type="ECO:0000313" key="13">
    <source>
        <dbReference type="Proteomes" id="UP000751190"/>
    </source>
</evidence>
<evidence type="ECO:0000256" key="7">
    <source>
        <dbReference type="ARBA" id="ARBA00023242"/>
    </source>
</evidence>
<evidence type="ECO:0000256" key="10">
    <source>
        <dbReference type="SAM" id="MobiDB-lite"/>
    </source>
</evidence>
<feature type="repeat" description="HEAT" evidence="9">
    <location>
        <begin position="418"/>
        <end position="456"/>
    </location>
</feature>
<dbReference type="OrthoDB" id="951172at2759"/>
<name>A0A8J5XQT0_DIALT</name>
<feature type="domain" description="Importin N-terminal" evidence="11">
    <location>
        <begin position="33"/>
        <end position="101"/>
    </location>
</feature>
<keyword evidence="6" id="KW-0653">Protein transport</keyword>
<comment type="subcellular location">
    <subcellularLocation>
        <location evidence="2">Cytoplasm</location>
    </subcellularLocation>
    <subcellularLocation>
        <location evidence="1">Nucleus</location>
    </subcellularLocation>
</comment>
<feature type="compositionally biased region" description="Gly residues" evidence="10">
    <location>
        <begin position="346"/>
        <end position="361"/>
    </location>
</feature>
<dbReference type="GO" id="GO:0031981">
    <property type="term" value="C:nuclear lumen"/>
    <property type="evidence" value="ECO:0007669"/>
    <property type="project" value="UniProtKB-ARBA"/>
</dbReference>
<dbReference type="EMBL" id="JAGTXO010000004">
    <property type="protein sequence ID" value="KAG8468614.1"/>
    <property type="molecule type" value="Genomic_DNA"/>
</dbReference>
<dbReference type="Gene3D" id="1.25.10.10">
    <property type="entry name" value="Leucine-rich Repeat Variant"/>
    <property type="match status" value="2"/>
</dbReference>
<dbReference type="InterPro" id="IPR021133">
    <property type="entry name" value="HEAT_type_2"/>
</dbReference>
<gene>
    <name evidence="12" type="ORF">KFE25_013697</name>
</gene>
<evidence type="ECO:0000256" key="2">
    <source>
        <dbReference type="ARBA" id="ARBA00004496"/>
    </source>
</evidence>
<dbReference type="OMA" id="AQEGAMS"/>
<keyword evidence="7" id="KW-0539">Nucleus</keyword>
<dbReference type="SUPFAM" id="SSF48371">
    <property type="entry name" value="ARM repeat"/>
    <property type="match status" value="1"/>
</dbReference>
<protein>
    <recommendedName>
        <fullName evidence="11">Importin N-terminal domain-containing protein</fullName>
    </recommendedName>
</protein>
<dbReference type="PANTHER" id="PTHR10527">
    <property type="entry name" value="IMPORTIN BETA"/>
    <property type="match status" value="1"/>
</dbReference>
<evidence type="ECO:0000256" key="5">
    <source>
        <dbReference type="ARBA" id="ARBA00022737"/>
    </source>
</evidence>
<dbReference type="GO" id="GO:0006606">
    <property type="term" value="P:protein import into nucleus"/>
    <property type="evidence" value="ECO:0007669"/>
    <property type="project" value="InterPro"/>
</dbReference>
<sequence>MAAAWAPSVDGLNQLLNLFRTSATANNEQHREIQQQLTNFNSIPDYNNYLVYILNSLKDENPSVRQMAGLVLKNNIKDRWLQLPGDVQSYVKDNLLGAVGDANPFIRSAVGSCVTTVVTAGGLDAWPQLIPSLYQQLDSADQAVLEGAYGALLKICEDSADTLALQHGSSSALALLVPKFLNGFSSPNEFVRKSALGCVNPFVQVMAEPLAANLDRYLQGLFALAVDQSPEVRKRVCQALVTLLDVHLECLLPHLKQVIEYMLISTKDADELVALEACEFWSAICETRIARDYLGEYLPRLIPVLLDGMVYTEFDLMVLGADEEDEYVADRPEDIKPHFHRAKVAGSGGGGGGGGGGGSGEAAGAAAAGGDGDDEEEDEDEEDDDDDDDVLEWNLRKCSASGLDILAGLFQRDLLPTLLPLLQAKLSDARWEVRESAILALGAIAEGCVEHMADYLPQLVPWLIQTLADAKPLIRSIGCWTLSRYAKWIVGTPPAEQYFQPLMQEMLKRVLDNNKKVQEAACSAFATVEEEAGSALVPYLGPIIHNLMFAFSKYQAKNLIILYDAIGTLADAVGAALCKPELVQVLMPPLIGRWNALSDDERALFPLLECLTSVAQALGHGFRDFAEPVLARCLRLIERNLKQPQPGEPLVNAGEGPDSDFIVCALDLVSGLAEGLGSAVEQLIAHSTLLPLLYACMRAEQSEVRQSAYALVGDLSKSCPAVLRPAYGEIVPLLVSQLNPEYVSVCNNATWAVGEIAVKVGSEMRSFVPELVAQLVPIINRPNLNKSLLENTAITLGRLGLIAPDLVSPLLEQFVHPWCSSLRNIRDDVEKEHAFQGLCEMIKLNPRGVIPHFVHLCDAIASWQTPPAELDVMFRQILTGYKSSVAPDAWAQYYATFPDYMRVRLTQRYGI</sequence>
<evidence type="ECO:0000256" key="8">
    <source>
        <dbReference type="ARBA" id="ARBA00038423"/>
    </source>
</evidence>
<dbReference type="Pfam" id="PF03810">
    <property type="entry name" value="IBN_N"/>
    <property type="match status" value="1"/>
</dbReference>
<evidence type="ECO:0000256" key="3">
    <source>
        <dbReference type="ARBA" id="ARBA00022448"/>
    </source>
</evidence>
<dbReference type="FunFam" id="1.25.10.10:FF:000028">
    <property type="entry name" value="Transportin-1 isoform 1"/>
    <property type="match status" value="1"/>
</dbReference>
<keyword evidence="4" id="KW-0963">Cytoplasm</keyword>
<keyword evidence="3" id="KW-0813">Transport</keyword>
<dbReference type="Pfam" id="PF13513">
    <property type="entry name" value="HEAT_EZ"/>
    <property type="match status" value="1"/>
</dbReference>
<evidence type="ECO:0000313" key="12">
    <source>
        <dbReference type="EMBL" id="KAG8468614.1"/>
    </source>
</evidence>
<keyword evidence="13" id="KW-1185">Reference proteome</keyword>
<dbReference type="InterPro" id="IPR001494">
    <property type="entry name" value="Importin-beta_N"/>
</dbReference>
<dbReference type="Proteomes" id="UP000751190">
    <property type="component" value="Unassembled WGS sequence"/>
</dbReference>
<comment type="caution">
    <text evidence="12">The sequence shown here is derived from an EMBL/GenBank/DDBJ whole genome shotgun (WGS) entry which is preliminary data.</text>
</comment>
<dbReference type="PROSITE" id="PS50077">
    <property type="entry name" value="HEAT_REPEAT"/>
    <property type="match status" value="1"/>
</dbReference>
<accession>A0A8J5XQT0</accession>
<evidence type="ECO:0000259" key="11">
    <source>
        <dbReference type="PROSITE" id="PS50166"/>
    </source>
</evidence>
<dbReference type="InterPro" id="IPR040122">
    <property type="entry name" value="Importin_beta"/>
</dbReference>
<evidence type="ECO:0000256" key="9">
    <source>
        <dbReference type="PROSITE-ProRule" id="PRU00103"/>
    </source>
</evidence>
<dbReference type="InterPro" id="IPR011989">
    <property type="entry name" value="ARM-like"/>
</dbReference>
<proteinExistence type="inferred from homology"/>
<dbReference type="InterPro" id="IPR016024">
    <property type="entry name" value="ARM-type_fold"/>
</dbReference>
<dbReference type="AlphaFoldDB" id="A0A8J5XQT0"/>
<feature type="region of interest" description="Disordered" evidence="10">
    <location>
        <begin position="346"/>
        <end position="389"/>
    </location>
</feature>
<evidence type="ECO:0000256" key="4">
    <source>
        <dbReference type="ARBA" id="ARBA00022490"/>
    </source>
</evidence>
<feature type="compositionally biased region" description="Acidic residues" evidence="10">
    <location>
        <begin position="371"/>
        <end position="389"/>
    </location>
</feature>
<evidence type="ECO:0000256" key="6">
    <source>
        <dbReference type="ARBA" id="ARBA00022927"/>
    </source>
</evidence>